<dbReference type="RefSeq" id="XP_008603614.1">
    <property type="nucleotide sequence ID" value="XM_008605392.1"/>
</dbReference>
<organism evidence="1 2">
    <name type="scientific">Beauveria bassiana (strain ARSEF 2860)</name>
    <name type="common">White muscardine disease fungus</name>
    <name type="synonym">Tritirachium shiotae</name>
    <dbReference type="NCBI Taxonomy" id="655819"/>
    <lineage>
        <taxon>Eukaryota</taxon>
        <taxon>Fungi</taxon>
        <taxon>Dikarya</taxon>
        <taxon>Ascomycota</taxon>
        <taxon>Pezizomycotina</taxon>
        <taxon>Sordariomycetes</taxon>
        <taxon>Hypocreomycetidae</taxon>
        <taxon>Hypocreales</taxon>
        <taxon>Cordycipitaceae</taxon>
        <taxon>Beauveria</taxon>
    </lineage>
</organism>
<reference evidence="1 2" key="1">
    <citation type="journal article" date="2012" name="Sci. Rep.">
        <title>Genomic perspectives on the evolution of fungal entomopathogenicity in Beauveria bassiana.</title>
        <authorList>
            <person name="Xiao G."/>
            <person name="Ying S.H."/>
            <person name="Zheng P."/>
            <person name="Wang Z.L."/>
            <person name="Zhang S."/>
            <person name="Xie X.Q."/>
            <person name="Shang Y."/>
            <person name="St Leger R.J."/>
            <person name="Zhao G.P."/>
            <person name="Wang C."/>
            <person name="Feng M.G."/>
        </authorList>
    </citation>
    <scope>NUCLEOTIDE SEQUENCE [LARGE SCALE GENOMIC DNA]</scope>
    <source>
        <strain evidence="1 2">ARSEF 2860</strain>
    </source>
</reference>
<evidence type="ECO:0000313" key="1">
    <source>
        <dbReference type="EMBL" id="EJP60757.1"/>
    </source>
</evidence>
<evidence type="ECO:0000313" key="2">
    <source>
        <dbReference type="Proteomes" id="UP000002762"/>
    </source>
</evidence>
<keyword evidence="2" id="KW-1185">Reference proteome</keyword>
<dbReference type="EMBL" id="JH725268">
    <property type="protein sequence ID" value="EJP60757.1"/>
    <property type="molecule type" value="Genomic_DNA"/>
</dbReference>
<protein>
    <submittedName>
        <fullName evidence="1">Uncharacterized protein</fullName>
    </submittedName>
</protein>
<proteinExistence type="predicted"/>
<accession>J4UER5</accession>
<dbReference type="HOGENOM" id="CLU_1115575_0_0_1"/>
<dbReference type="InParanoid" id="J4UER5"/>
<name>J4UER5_BEAB2</name>
<dbReference type="Proteomes" id="UP000002762">
    <property type="component" value="Unassembled WGS sequence"/>
</dbReference>
<sequence length="249" mass="27457">MSGKGSKLAPETAFVWLSSKSGISISDEKLECDILSLVELTFDARVDFASGLYGSLKIYKGILKKCPALLAKYEWAINDSIRVDETSSAAGHILVHYLLTDQYNDQTTSSELSKAEKLGAALTTALQVYCERPLMKRKEKCEFPGIGFIDDWIATYLATRIRSEFQALTHESATLLLNEIGRSKSLNGIVIKCMLQLWREKMHLLNDGSAEDSPSTISNVDVCETSADRSECFTLESTEFSDGSDAVSL</sequence>
<dbReference type="AlphaFoldDB" id="J4UER5"/>
<gene>
    <name evidence="1" type="ORF">BBA_10295</name>
</gene>
<dbReference type="GeneID" id="19893307"/>